<gene>
    <name evidence="1" type="ORF">KC909_00105</name>
</gene>
<organism evidence="1 2">
    <name type="scientific">Candidatus Dojkabacteria bacterium</name>
    <dbReference type="NCBI Taxonomy" id="2099670"/>
    <lineage>
        <taxon>Bacteria</taxon>
        <taxon>Candidatus Dojkabacteria</taxon>
    </lineage>
</organism>
<dbReference type="EMBL" id="JAGQLK010000001">
    <property type="protein sequence ID" value="MCA9382746.1"/>
    <property type="molecule type" value="Genomic_DNA"/>
</dbReference>
<name>A0A955L4C5_9BACT</name>
<feature type="non-terminal residue" evidence="1">
    <location>
        <position position="1"/>
    </location>
</feature>
<sequence length="195" mass="22765">DLDNYNKQCEQLVQYFNSLSDTNIMFEFSKIRDEITIEQVNSRLDKIIEELRAKWDNQEEDEIEHKLAKAERNYNIDWSNVSQAEKKERLVESALVHDAFIMGDWEEGVTWAFAKDMVTVGFRYTGTWGIHLKSSRASSVQFWVGSGVLIEREGEYLPSILSYEKLKEAELQQEEINIPDLHDISPQLKTINICK</sequence>
<proteinExistence type="predicted"/>
<dbReference type="AlphaFoldDB" id="A0A955L4C5"/>
<dbReference type="Proteomes" id="UP000783287">
    <property type="component" value="Unassembled WGS sequence"/>
</dbReference>
<evidence type="ECO:0000313" key="2">
    <source>
        <dbReference type="Proteomes" id="UP000783287"/>
    </source>
</evidence>
<comment type="caution">
    <text evidence="1">The sequence shown here is derived from an EMBL/GenBank/DDBJ whole genome shotgun (WGS) entry which is preliminary data.</text>
</comment>
<reference evidence="1" key="1">
    <citation type="submission" date="2020-04" db="EMBL/GenBank/DDBJ databases">
        <authorList>
            <person name="Zhang T."/>
        </authorList>
    </citation>
    <scope>NUCLEOTIDE SEQUENCE</scope>
    <source>
        <strain evidence="1">HKST-UBA14</strain>
    </source>
</reference>
<protein>
    <submittedName>
        <fullName evidence="1">Uncharacterized protein</fullName>
    </submittedName>
</protein>
<accession>A0A955L4C5</accession>
<evidence type="ECO:0000313" key="1">
    <source>
        <dbReference type="EMBL" id="MCA9382746.1"/>
    </source>
</evidence>
<reference evidence="1" key="2">
    <citation type="journal article" date="2021" name="Microbiome">
        <title>Successional dynamics and alternative stable states in a saline activated sludge microbial community over 9 years.</title>
        <authorList>
            <person name="Wang Y."/>
            <person name="Ye J."/>
            <person name="Ju F."/>
            <person name="Liu L."/>
            <person name="Boyd J.A."/>
            <person name="Deng Y."/>
            <person name="Parks D.H."/>
            <person name="Jiang X."/>
            <person name="Yin X."/>
            <person name="Woodcroft B.J."/>
            <person name="Tyson G.W."/>
            <person name="Hugenholtz P."/>
            <person name="Polz M.F."/>
            <person name="Zhang T."/>
        </authorList>
    </citation>
    <scope>NUCLEOTIDE SEQUENCE</scope>
    <source>
        <strain evidence="1">HKST-UBA14</strain>
    </source>
</reference>